<dbReference type="EMBL" id="FUZF01000006">
    <property type="protein sequence ID" value="SKB66968.1"/>
    <property type="molecule type" value="Genomic_DNA"/>
</dbReference>
<dbReference type="RefSeq" id="WP_079642707.1">
    <property type="nucleotide sequence ID" value="NZ_FUZF01000006.1"/>
</dbReference>
<dbReference type="Pfam" id="PF02589">
    <property type="entry name" value="LUD_dom"/>
    <property type="match status" value="1"/>
</dbReference>
<proteinExistence type="predicted"/>
<protein>
    <submittedName>
        <fullName evidence="2">L-lactate dehydrogenase complex protein LldG</fullName>
    </submittedName>
</protein>
<evidence type="ECO:0000313" key="3">
    <source>
        <dbReference type="Proteomes" id="UP000190150"/>
    </source>
</evidence>
<dbReference type="PANTHER" id="PTHR43682:SF1">
    <property type="entry name" value="LACTATE UTILIZATION PROTEIN C"/>
    <property type="match status" value="1"/>
</dbReference>
<dbReference type="Proteomes" id="UP000190150">
    <property type="component" value="Unassembled WGS sequence"/>
</dbReference>
<evidence type="ECO:0000259" key="1">
    <source>
        <dbReference type="Pfam" id="PF02589"/>
    </source>
</evidence>
<evidence type="ECO:0000313" key="2">
    <source>
        <dbReference type="EMBL" id="SKB66968.1"/>
    </source>
</evidence>
<reference evidence="3" key="1">
    <citation type="submission" date="2017-02" db="EMBL/GenBank/DDBJ databases">
        <authorList>
            <person name="Varghese N."/>
            <person name="Submissions S."/>
        </authorList>
    </citation>
    <scope>NUCLEOTIDE SEQUENCE [LARGE SCALE GENOMIC DNA]</scope>
    <source>
        <strain evidence="3">DSM 24091</strain>
    </source>
</reference>
<dbReference type="PANTHER" id="PTHR43682">
    <property type="entry name" value="LACTATE UTILIZATION PROTEIN C"/>
    <property type="match status" value="1"/>
</dbReference>
<sequence>MNIRNTTAKEKMLKKIRTALLQKHDNPHPDFEDSALYKDEEESLDVTFARELTAIAGKFVYCDGEISVIENLIGLVEELGVTKIHVWEPSIQTLLRHYGFPYLATDKDFDQAEVGITSCEALIARNGSVMVSNANTAGRRLSIYPPIHIVLAKASQLVMDIRHGMTLIKDRYPEYLPSMVTTITGPSRTADIEKKLVLGAHGPKELYVFLIEDRF</sequence>
<dbReference type="InterPro" id="IPR003741">
    <property type="entry name" value="LUD_dom"/>
</dbReference>
<dbReference type="STRING" id="1513896.SAMN05660841_01747"/>
<dbReference type="OrthoDB" id="9794157at2"/>
<name>A0A1T5D5C6_9SPHI</name>
<gene>
    <name evidence="2" type="ORF">SAMN05660841_01747</name>
</gene>
<dbReference type="SUPFAM" id="SSF100950">
    <property type="entry name" value="NagB/RpiA/CoA transferase-like"/>
    <property type="match status" value="1"/>
</dbReference>
<dbReference type="AlphaFoldDB" id="A0A1T5D5C6"/>
<organism evidence="2 3">
    <name type="scientific">Sphingobacterium nematocida</name>
    <dbReference type="NCBI Taxonomy" id="1513896"/>
    <lineage>
        <taxon>Bacteria</taxon>
        <taxon>Pseudomonadati</taxon>
        <taxon>Bacteroidota</taxon>
        <taxon>Sphingobacteriia</taxon>
        <taxon>Sphingobacteriales</taxon>
        <taxon>Sphingobacteriaceae</taxon>
        <taxon>Sphingobacterium</taxon>
    </lineage>
</organism>
<keyword evidence="3" id="KW-1185">Reference proteome</keyword>
<accession>A0A1T5D5C6</accession>
<dbReference type="InterPro" id="IPR037171">
    <property type="entry name" value="NagB/RpiA_transferase-like"/>
</dbReference>
<feature type="domain" description="LUD" evidence="1">
    <location>
        <begin position="106"/>
        <end position="211"/>
    </location>
</feature>
<dbReference type="Gene3D" id="3.40.50.10420">
    <property type="entry name" value="NagB/RpiA/CoA transferase-like"/>
    <property type="match status" value="1"/>
</dbReference>
<dbReference type="InterPro" id="IPR024185">
    <property type="entry name" value="FTHF_cligase-like_sf"/>
</dbReference>